<evidence type="ECO:0000313" key="1">
    <source>
        <dbReference type="EMBL" id="MBP1042840.1"/>
    </source>
</evidence>
<name>A0A940SW09_9ENTE</name>
<accession>A0A940SW09</accession>
<keyword evidence="2" id="KW-1185">Reference proteome</keyword>
<protein>
    <submittedName>
        <fullName evidence="1">Uncharacterized protein</fullName>
    </submittedName>
</protein>
<reference evidence="1" key="1">
    <citation type="submission" date="2020-12" db="EMBL/GenBank/DDBJ databases">
        <title>Vagococcus allomyrinae sp. nov. and Enterococcus lavae sp. nov., isolated from the larvae of Allomyrina dichotoma.</title>
        <authorList>
            <person name="Lee S.D."/>
        </authorList>
    </citation>
    <scope>NUCLEOTIDE SEQUENCE</scope>
    <source>
        <strain evidence="1">BWB3-3</strain>
    </source>
</reference>
<comment type="caution">
    <text evidence="1">The sequence shown here is derived from an EMBL/GenBank/DDBJ whole genome shotgun (WGS) entry which is preliminary data.</text>
</comment>
<organism evidence="1 2">
    <name type="scientific">Vagococcus allomyrinae</name>
    <dbReference type="NCBI Taxonomy" id="2794353"/>
    <lineage>
        <taxon>Bacteria</taxon>
        <taxon>Bacillati</taxon>
        <taxon>Bacillota</taxon>
        <taxon>Bacilli</taxon>
        <taxon>Lactobacillales</taxon>
        <taxon>Enterococcaceae</taxon>
        <taxon>Vagococcus</taxon>
    </lineage>
</organism>
<dbReference type="AlphaFoldDB" id="A0A940SW09"/>
<evidence type="ECO:0000313" key="2">
    <source>
        <dbReference type="Proteomes" id="UP000674938"/>
    </source>
</evidence>
<dbReference type="EMBL" id="JAEEGA010000012">
    <property type="protein sequence ID" value="MBP1042840.1"/>
    <property type="molecule type" value="Genomic_DNA"/>
</dbReference>
<dbReference type="Proteomes" id="UP000674938">
    <property type="component" value="Unassembled WGS sequence"/>
</dbReference>
<sequence>MTQTKADKEDLSEASHSRRLIVVSLTNKITADDSHDVALTRRATSFIKRLALINGLLA</sequence>
<gene>
    <name evidence="1" type="ORF">I6N95_17625</name>
</gene>
<proteinExistence type="predicted"/>